<comment type="subcellular location">
    <subcellularLocation>
        <location evidence="7">Cell inner membrane</location>
        <topology evidence="7">Multi-pass membrane protein</topology>
    </subcellularLocation>
    <subcellularLocation>
        <location evidence="1">Cell membrane</location>
        <topology evidence="1">Multi-pass membrane protein</topology>
    </subcellularLocation>
</comment>
<dbReference type="Pfam" id="PF00924">
    <property type="entry name" value="MS_channel_2nd"/>
    <property type="match status" value="1"/>
</dbReference>
<dbReference type="GO" id="GO:0005886">
    <property type="term" value="C:plasma membrane"/>
    <property type="evidence" value="ECO:0007669"/>
    <property type="project" value="UniProtKB-SubCell"/>
</dbReference>
<feature type="region of interest" description="Disordered" evidence="8">
    <location>
        <begin position="294"/>
        <end position="352"/>
    </location>
</feature>
<evidence type="ECO:0000256" key="7">
    <source>
        <dbReference type="RuleBase" id="RU369025"/>
    </source>
</evidence>
<dbReference type="Gene3D" id="1.10.287.1260">
    <property type="match status" value="1"/>
</dbReference>
<dbReference type="InterPro" id="IPR023408">
    <property type="entry name" value="MscS_beta-dom_sf"/>
</dbReference>
<dbReference type="Gene3D" id="2.30.30.60">
    <property type="match status" value="1"/>
</dbReference>
<dbReference type="GeneID" id="300653915"/>
<keyword evidence="3" id="KW-1003">Cell membrane</keyword>
<keyword evidence="7" id="KW-0813">Transport</keyword>
<dbReference type="RefSeq" id="WP_160589014.1">
    <property type="nucleotide sequence ID" value="NZ_BMHN01000001.1"/>
</dbReference>
<dbReference type="SUPFAM" id="SSF82861">
    <property type="entry name" value="Mechanosensitive channel protein MscS (YggB), transmembrane region"/>
    <property type="match status" value="1"/>
</dbReference>
<sequence>MFQPTDPASDLPGRIDLNPASMVEKVDGWVDGLIFIAPNLLVAIVLIIGAFFTSGAIRSVIIRRANKRGRRDLGMMLGGLARWTIIVVGVLVAATIVMPTLNPGDLIAGLGIGSVAIGFAFKDILQNWLAGMLILLRQPFEINDQIVVNGYEGTVERILTRSTLIRTYDGLRAVIPNSDIYTSAVLVKTAHDLRRSQYDIGIGYGDGVEQARDVVLEALRTIPEIKTDPAPEALVWDLAASWVTIRARWWTDSRRADVVQVRGQVVTAVKHALDEAGIDMPYETNVMLFHDQTEETDGDRDAQREGWPAPRDTDKPKPRWKATMETVTVADPPDDTLENRQKAAARPPSSAQ</sequence>
<evidence type="ECO:0000256" key="8">
    <source>
        <dbReference type="SAM" id="MobiDB-lite"/>
    </source>
</evidence>
<reference evidence="11 12" key="1">
    <citation type="journal article" date="2016" name="Int. J. Syst. Evol. Microbiol.">
        <title>Pyruvatibacter mobilis gen. nov., sp. nov., a marine bacterium from the culture broth of Picochlorum sp. 122.</title>
        <authorList>
            <person name="Wang G."/>
            <person name="Tang M."/>
            <person name="Wu H."/>
            <person name="Dai S."/>
            <person name="Li T."/>
            <person name="Chen C."/>
            <person name="He H."/>
            <person name="Fan J."/>
            <person name="Xiang W."/>
            <person name="Li X."/>
        </authorList>
    </citation>
    <scope>NUCLEOTIDE SEQUENCE [LARGE SCALE GENOMIC DNA]</scope>
    <source>
        <strain evidence="11 12">GYP-11</strain>
    </source>
</reference>
<dbReference type="AlphaFoldDB" id="A0A845QG27"/>
<dbReference type="Gene3D" id="3.30.70.100">
    <property type="match status" value="1"/>
</dbReference>
<evidence type="ECO:0000313" key="12">
    <source>
        <dbReference type="Proteomes" id="UP000470384"/>
    </source>
</evidence>
<keyword evidence="7" id="KW-0407">Ion channel</keyword>
<comment type="caution">
    <text evidence="7">Lacks conserved residue(s) required for the propagation of feature annotation.</text>
</comment>
<dbReference type="Pfam" id="PF21082">
    <property type="entry name" value="MS_channel_3rd"/>
    <property type="match status" value="1"/>
</dbReference>
<evidence type="ECO:0000256" key="1">
    <source>
        <dbReference type="ARBA" id="ARBA00004651"/>
    </source>
</evidence>
<evidence type="ECO:0000256" key="3">
    <source>
        <dbReference type="ARBA" id="ARBA00022475"/>
    </source>
</evidence>
<evidence type="ECO:0000256" key="5">
    <source>
        <dbReference type="ARBA" id="ARBA00022989"/>
    </source>
</evidence>
<dbReference type="OrthoDB" id="9814206at2"/>
<feature type="transmembrane region" description="Helical" evidence="7">
    <location>
        <begin position="73"/>
        <end position="94"/>
    </location>
</feature>
<evidence type="ECO:0000256" key="6">
    <source>
        <dbReference type="ARBA" id="ARBA00023136"/>
    </source>
</evidence>
<evidence type="ECO:0000259" key="9">
    <source>
        <dbReference type="Pfam" id="PF00924"/>
    </source>
</evidence>
<dbReference type="InterPro" id="IPR011066">
    <property type="entry name" value="MscS_channel_C_sf"/>
</dbReference>
<dbReference type="InterPro" id="IPR006685">
    <property type="entry name" value="MscS_channel_2nd"/>
</dbReference>
<accession>A0A845QG27</accession>
<comment type="caution">
    <text evidence="11">The sequence shown here is derived from an EMBL/GenBank/DDBJ whole genome shotgun (WGS) entry which is preliminary data.</text>
</comment>
<keyword evidence="7" id="KW-0997">Cell inner membrane</keyword>
<comment type="subunit">
    <text evidence="7">Homoheptamer.</text>
</comment>
<protein>
    <recommendedName>
        <fullName evidence="7">Small-conductance mechanosensitive channel</fullName>
    </recommendedName>
</protein>
<keyword evidence="12" id="KW-1185">Reference proteome</keyword>
<dbReference type="InterPro" id="IPR011014">
    <property type="entry name" value="MscS_channel_TM-2"/>
</dbReference>
<dbReference type="PANTHER" id="PTHR30221:SF1">
    <property type="entry name" value="SMALL-CONDUCTANCE MECHANOSENSITIVE CHANNEL"/>
    <property type="match status" value="1"/>
</dbReference>
<evidence type="ECO:0000313" key="11">
    <source>
        <dbReference type="EMBL" id="NBG97038.1"/>
    </source>
</evidence>
<dbReference type="SUPFAM" id="SSF50182">
    <property type="entry name" value="Sm-like ribonucleoproteins"/>
    <property type="match status" value="1"/>
</dbReference>
<keyword evidence="4 7" id="KW-0812">Transmembrane</keyword>
<evidence type="ECO:0000259" key="10">
    <source>
        <dbReference type="Pfam" id="PF21082"/>
    </source>
</evidence>
<feature type="domain" description="Mechanosensitive ion channel MscS C-terminal" evidence="10">
    <location>
        <begin position="198"/>
        <end position="280"/>
    </location>
</feature>
<comment type="function">
    <text evidence="7">Mechanosensitive channel that participates in the regulation of osmotic pressure changes within the cell, opening in response to stretch forces in the membrane lipid bilayer, without the need for other proteins. Contributes to normal resistance to hypoosmotic shock. Forms an ion channel of 1.0 nanosiemens conductance with a slight preference for anions.</text>
</comment>
<dbReference type="InterPro" id="IPR010920">
    <property type="entry name" value="LSM_dom_sf"/>
</dbReference>
<dbReference type="InterPro" id="IPR049278">
    <property type="entry name" value="MS_channel_C"/>
</dbReference>
<gene>
    <name evidence="11" type="ORF">GTQ45_14970</name>
</gene>
<dbReference type="GO" id="GO:0008381">
    <property type="term" value="F:mechanosensitive monoatomic ion channel activity"/>
    <property type="evidence" value="ECO:0007669"/>
    <property type="project" value="InterPro"/>
</dbReference>
<feature type="domain" description="Mechanosensitive ion channel MscS" evidence="9">
    <location>
        <begin position="123"/>
        <end position="185"/>
    </location>
</feature>
<dbReference type="EMBL" id="WXYQ01000013">
    <property type="protein sequence ID" value="NBG97038.1"/>
    <property type="molecule type" value="Genomic_DNA"/>
</dbReference>
<dbReference type="Proteomes" id="UP000470384">
    <property type="component" value="Unassembled WGS sequence"/>
</dbReference>
<keyword evidence="5 7" id="KW-1133">Transmembrane helix</keyword>
<keyword evidence="7" id="KW-0406">Ion transport</keyword>
<feature type="transmembrane region" description="Helical" evidence="7">
    <location>
        <begin position="32"/>
        <end position="52"/>
    </location>
</feature>
<organism evidence="11 12">
    <name type="scientific">Pyruvatibacter mobilis</name>
    <dbReference type="NCBI Taxonomy" id="1712261"/>
    <lineage>
        <taxon>Bacteria</taxon>
        <taxon>Pseudomonadati</taxon>
        <taxon>Pseudomonadota</taxon>
        <taxon>Alphaproteobacteria</taxon>
        <taxon>Hyphomicrobiales</taxon>
        <taxon>Parvibaculaceae</taxon>
        <taxon>Pyruvatibacter</taxon>
    </lineage>
</organism>
<comment type="similarity">
    <text evidence="2 7">Belongs to the MscS (TC 1.A.23) family.</text>
</comment>
<dbReference type="PANTHER" id="PTHR30221">
    <property type="entry name" value="SMALL-CONDUCTANCE MECHANOSENSITIVE CHANNEL"/>
    <property type="match status" value="1"/>
</dbReference>
<evidence type="ECO:0000256" key="4">
    <source>
        <dbReference type="ARBA" id="ARBA00022692"/>
    </source>
</evidence>
<dbReference type="SUPFAM" id="SSF82689">
    <property type="entry name" value="Mechanosensitive channel protein MscS (YggB), C-terminal domain"/>
    <property type="match status" value="1"/>
</dbReference>
<evidence type="ECO:0000256" key="2">
    <source>
        <dbReference type="ARBA" id="ARBA00008017"/>
    </source>
</evidence>
<dbReference type="InterPro" id="IPR045275">
    <property type="entry name" value="MscS_archaea/bacteria_type"/>
</dbReference>
<keyword evidence="6 7" id="KW-0472">Membrane</keyword>
<proteinExistence type="inferred from homology"/>
<name>A0A845QG27_9HYPH</name>